<keyword evidence="10 15" id="KW-0460">Magnesium</keyword>
<proteinExistence type="inferred from homology"/>
<keyword evidence="5 15" id="KW-0808">Transferase</keyword>
<dbReference type="EC" id="2.7.7.7" evidence="15"/>
<dbReference type="PROSITE" id="PS50173">
    <property type="entry name" value="UMUC"/>
    <property type="match status" value="1"/>
</dbReference>
<dbReference type="Gene3D" id="3.40.1170.60">
    <property type="match status" value="1"/>
</dbReference>
<dbReference type="SUPFAM" id="SSF100879">
    <property type="entry name" value="Lesion bypass DNA polymerase (Y-family), little finger domain"/>
    <property type="match status" value="1"/>
</dbReference>
<evidence type="ECO:0000256" key="2">
    <source>
        <dbReference type="ARBA" id="ARBA00010945"/>
    </source>
</evidence>
<dbReference type="NCBIfam" id="NF002677">
    <property type="entry name" value="PRK02406.1"/>
    <property type="match status" value="1"/>
</dbReference>
<keyword evidence="18" id="KW-1185">Reference proteome</keyword>
<dbReference type="InterPro" id="IPR017961">
    <property type="entry name" value="DNA_pol_Y-fam_little_finger"/>
</dbReference>
<organism evidence="17 18">
    <name type="scientific">Gilvimarinus japonicus</name>
    <dbReference type="NCBI Taxonomy" id="1796469"/>
    <lineage>
        <taxon>Bacteria</taxon>
        <taxon>Pseudomonadati</taxon>
        <taxon>Pseudomonadota</taxon>
        <taxon>Gammaproteobacteria</taxon>
        <taxon>Cellvibrionales</taxon>
        <taxon>Cellvibrionaceae</taxon>
        <taxon>Gilvimarinus</taxon>
    </lineage>
</organism>
<dbReference type="Proteomes" id="UP001595548">
    <property type="component" value="Unassembled WGS sequence"/>
</dbReference>
<keyword evidence="12 15" id="KW-0238">DNA-binding</keyword>
<comment type="caution">
    <text evidence="17">The sequence shown here is derived from an EMBL/GenBank/DDBJ whole genome shotgun (WGS) entry which is preliminary data.</text>
</comment>
<keyword evidence="7 15" id="KW-0235">DNA replication</keyword>
<dbReference type="GO" id="GO:0003887">
    <property type="term" value="F:DNA-directed DNA polymerase activity"/>
    <property type="evidence" value="ECO:0007669"/>
    <property type="project" value="UniProtKB-EC"/>
</dbReference>
<evidence type="ECO:0000256" key="12">
    <source>
        <dbReference type="ARBA" id="ARBA00023125"/>
    </source>
</evidence>
<evidence type="ECO:0000313" key="17">
    <source>
        <dbReference type="EMBL" id="MFC3153836.1"/>
    </source>
</evidence>
<dbReference type="Gene3D" id="1.10.150.20">
    <property type="entry name" value="5' to 3' exonuclease, C-terminal subdomain"/>
    <property type="match status" value="1"/>
</dbReference>
<evidence type="ECO:0000256" key="11">
    <source>
        <dbReference type="ARBA" id="ARBA00022932"/>
    </source>
</evidence>
<evidence type="ECO:0000256" key="14">
    <source>
        <dbReference type="ARBA" id="ARBA00049244"/>
    </source>
</evidence>
<dbReference type="PANTHER" id="PTHR11076">
    <property type="entry name" value="DNA REPAIR POLYMERASE UMUC / TRANSFERASE FAMILY MEMBER"/>
    <property type="match status" value="1"/>
</dbReference>
<evidence type="ECO:0000256" key="3">
    <source>
        <dbReference type="ARBA" id="ARBA00022457"/>
    </source>
</evidence>
<dbReference type="SUPFAM" id="SSF56672">
    <property type="entry name" value="DNA/RNA polymerases"/>
    <property type="match status" value="1"/>
</dbReference>
<accession>A0ABV7HQR6</accession>
<dbReference type="InterPro" id="IPR022880">
    <property type="entry name" value="DNApol_IV"/>
</dbReference>
<keyword evidence="3 15" id="KW-0515">Mutator protein</keyword>
<evidence type="ECO:0000256" key="10">
    <source>
        <dbReference type="ARBA" id="ARBA00022842"/>
    </source>
</evidence>
<evidence type="ECO:0000256" key="1">
    <source>
        <dbReference type="ARBA" id="ARBA00004496"/>
    </source>
</evidence>
<comment type="similarity">
    <text evidence="2 15">Belongs to the DNA polymerase type-Y family.</text>
</comment>
<evidence type="ECO:0000313" key="18">
    <source>
        <dbReference type="Proteomes" id="UP001595548"/>
    </source>
</evidence>
<evidence type="ECO:0000256" key="8">
    <source>
        <dbReference type="ARBA" id="ARBA00022723"/>
    </source>
</evidence>
<sequence>MSRTIIHCDADCFFAAIEMRDNPELVGRAIAVGGHPDRRGVISTCNYAARQFGVRSAMASAYALRLCPGLTILPHRMVHYREASQKIMAIFHRFTDLVEPLSLDEAFLDVSELVTEGGSARQIAAAIRKQVVQEVGITVSAGVAPNKFLAKVASDWRKPDGLFEVRPDQLSEFVAQLPVSCIPGVGRVTAERLVQLQVKSCGDLLAFSEQDLCDRFGQFGSRLYHCSRGVDTRLVRSERQRKSVSVEQTFARDLPASEACGLYLEELMARLQARIDKLTSRYGVGKAFVKVKFADFSSTTLERAGGEFGYNNFAELIHEAASRNEGLVRLLGVGVRLTDAEAKLPTEVGQLGLFGGSP</sequence>
<dbReference type="CDD" id="cd03586">
    <property type="entry name" value="PolY_Pol_IV_kappa"/>
    <property type="match status" value="1"/>
</dbReference>
<name>A0ABV7HQR6_9GAMM</name>
<keyword evidence="6 15" id="KW-0548">Nucleotidyltransferase</keyword>
<feature type="binding site" evidence="15">
    <location>
        <position position="9"/>
    </location>
    <ligand>
        <name>Mg(2+)</name>
        <dbReference type="ChEBI" id="CHEBI:18420"/>
    </ligand>
</feature>
<dbReference type="Pfam" id="PF21999">
    <property type="entry name" value="IMS_HHH_1"/>
    <property type="match status" value="1"/>
</dbReference>
<evidence type="ECO:0000256" key="7">
    <source>
        <dbReference type="ARBA" id="ARBA00022705"/>
    </source>
</evidence>
<dbReference type="Gene3D" id="3.30.70.270">
    <property type="match status" value="1"/>
</dbReference>
<dbReference type="HAMAP" id="MF_01113">
    <property type="entry name" value="DNApol_IV"/>
    <property type="match status" value="1"/>
</dbReference>
<evidence type="ECO:0000256" key="15">
    <source>
        <dbReference type="HAMAP-Rule" id="MF_01113"/>
    </source>
</evidence>
<feature type="active site" evidence="15">
    <location>
        <position position="105"/>
    </location>
</feature>
<reference evidence="18" key="1">
    <citation type="journal article" date="2019" name="Int. J. Syst. Evol. Microbiol.">
        <title>The Global Catalogue of Microorganisms (GCM) 10K type strain sequencing project: providing services to taxonomists for standard genome sequencing and annotation.</title>
        <authorList>
            <consortium name="The Broad Institute Genomics Platform"/>
            <consortium name="The Broad Institute Genome Sequencing Center for Infectious Disease"/>
            <person name="Wu L."/>
            <person name="Ma J."/>
        </authorList>
    </citation>
    <scope>NUCLEOTIDE SEQUENCE [LARGE SCALE GENOMIC DNA]</scope>
    <source>
        <strain evidence="18">KCTC 52141</strain>
    </source>
</reference>
<evidence type="ECO:0000256" key="6">
    <source>
        <dbReference type="ARBA" id="ARBA00022695"/>
    </source>
</evidence>
<evidence type="ECO:0000259" key="16">
    <source>
        <dbReference type="PROSITE" id="PS50173"/>
    </source>
</evidence>
<dbReference type="Gene3D" id="3.30.1490.100">
    <property type="entry name" value="DNA polymerase, Y-family, little finger domain"/>
    <property type="match status" value="1"/>
</dbReference>
<evidence type="ECO:0000256" key="9">
    <source>
        <dbReference type="ARBA" id="ARBA00022763"/>
    </source>
</evidence>
<dbReference type="InterPro" id="IPR043128">
    <property type="entry name" value="Rev_trsase/Diguanyl_cyclase"/>
</dbReference>
<feature type="site" description="Substrate discrimination" evidence="15">
    <location>
        <position position="14"/>
    </location>
</feature>
<comment type="cofactor">
    <cofactor evidence="15">
        <name>Mg(2+)</name>
        <dbReference type="ChEBI" id="CHEBI:18420"/>
    </cofactor>
    <text evidence="15">Binds 2 magnesium ions per subunit.</text>
</comment>
<dbReference type="Pfam" id="PF00817">
    <property type="entry name" value="IMS"/>
    <property type="match status" value="1"/>
</dbReference>
<evidence type="ECO:0000256" key="13">
    <source>
        <dbReference type="ARBA" id="ARBA00023204"/>
    </source>
</evidence>
<keyword evidence="9 15" id="KW-0227">DNA damage</keyword>
<dbReference type="InterPro" id="IPR001126">
    <property type="entry name" value="UmuC"/>
</dbReference>
<dbReference type="InterPro" id="IPR053848">
    <property type="entry name" value="IMS_HHH_1"/>
</dbReference>
<dbReference type="RefSeq" id="WP_382413826.1">
    <property type="nucleotide sequence ID" value="NZ_AP031500.1"/>
</dbReference>
<evidence type="ECO:0000256" key="5">
    <source>
        <dbReference type="ARBA" id="ARBA00022679"/>
    </source>
</evidence>
<comment type="catalytic activity">
    <reaction evidence="14 15">
        <text>DNA(n) + a 2'-deoxyribonucleoside 5'-triphosphate = DNA(n+1) + diphosphate</text>
        <dbReference type="Rhea" id="RHEA:22508"/>
        <dbReference type="Rhea" id="RHEA-COMP:17339"/>
        <dbReference type="Rhea" id="RHEA-COMP:17340"/>
        <dbReference type="ChEBI" id="CHEBI:33019"/>
        <dbReference type="ChEBI" id="CHEBI:61560"/>
        <dbReference type="ChEBI" id="CHEBI:173112"/>
        <dbReference type="EC" id="2.7.7.7"/>
    </reaction>
</comment>
<dbReference type="InterPro" id="IPR043502">
    <property type="entry name" value="DNA/RNA_pol_sf"/>
</dbReference>
<dbReference type="Pfam" id="PF11799">
    <property type="entry name" value="IMS_C"/>
    <property type="match status" value="1"/>
</dbReference>
<gene>
    <name evidence="15 17" type="primary">dinB</name>
    <name evidence="17" type="ORF">ACFOEB_01350</name>
</gene>
<evidence type="ECO:0000256" key="4">
    <source>
        <dbReference type="ARBA" id="ARBA00022490"/>
    </source>
</evidence>
<keyword evidence="13 15" id="KW-0234">DNA repair</keyword>
<keyword evidence="8 15" id="KW-0479">Metal-binding</keyword>
<dbReference type="EMBL" id="JBHRTL010000001">
    <property type="protein sequence ID" value="MFC3153836.1"/>
    <property type="molecule type" value="Genomic_DNA"/>
</dbReference>
<feature type="domain" description="UmuC" evidence="16">
    <location>
        <begin position="5"/>
        <end position="186"/>
    </location>
</feature>
<protein>
    <recommendedName>
        <fullName evidence="15">DNA polymerase IV</fullName>
        <shortName evidence="15">Pol IV</shortName>
        <ecNumber evidence="15">2.7.7.7</ecNumber>
    </recommendedName>
</protein>
<feature type="binding site" evidence="15">
    <location>
        <position position="104"/>
    </location>
    <ligand>
        <name>Mg(2+)</name>
        <dbReference type="ChEBI" id="CHEBI:18420"/>
    </ligand>
</feature>
<comment type="function">
    <text evidence="15">Poorly processive, error-prone DNA polymerase involved in untargeted mutagenesis. Copies undamaged DNA at stalled replication forks, which arise in vivo from mismatched or misaligned primer ends. These misaligned primers can be extended by PolIV. Exhibits no 3'-5' exonuclease (proofreading) activity. May be involved in translesional synthesis, in conjunction with the beta clamp from PolIII.</text>
</comment>
<dbReference type="PANTHER" id="PTHR11076:SF33">
    <property type="entry name" value="DNA POLYMERASE KAPPA"/>
    <property type="match status" value="1"/>
</dbReference>
<keyword evidence="4 15" id="KW-0963">Cytoplasm</keyword>
<comment type="subunit">
    <text evidence="15">Monomer.</text>
</comment>
<comment type="subcellular location">
    <subcellularLocation>
        <location evidence="1 15">Cytoplasm</location>
    </subcellularLocation>
</comment>
<keyword evidence="11 15" id="KW-0239">DNA-directed DNA polymerase</keyword>
<dbReference type="InterPro" id="IPR050116">
    <property type="entry name" value="DNA_polymerase-Y"/>
</dbReference>
<dbReference type="InterPro" id="IPR036775">
    <property type="entry name" value="DNA_pol_Y-fam_lit_finger_sf"/>
</dbReference>